<organism evidence="3 4">
    <name type="scientific">Streptomyces cacaoi</name>
    <dbReference type="NCBI Taxonomy" id="1898"/>
    <lineage>
        <taxon>Bacteria</taxon>
        <taxon>Bacillati</taxon>
        <taxon>Actinomycetota</taxon>
        <taxon>Actinomycetes</taxon>
        <taxon>Kitasatosporales</taxon>
        <taxon>Streptomycetaceae</taxon>
        <taxon>Streptomyces</taxon>
    </lineage>
</organism>
<dbReference type="PANTHER" id="PTHR37477:SF1">
    <property type="entry name" value="COBALT-PRECORRIN-5A HYDROLASE"/>
    <property type="match status" value="1"/>
</dbReference>
<feature type="domain" description="CobE/GbiG C-terminal" evidence="2">
    <location>
        <begin position="19"/>
        <end position="115"/>
    </location>
</feature>
<evidence type="ECO:0000313" key="4">
    <source>
        <dbReference type="Proteomes" id="UP000319210"/>
    </source>
</evidence>
<dbReference type="Proteomes" id="UP000319210">
    <property type="component" value="Unassembled WGS sequence"/>
</dbReference>
<dbReference type="InterPro" id="IPR052553">
    <property type="entry name" value="CbiG_hydrolase"/>
</dbReference>
<name>A0A4Y3RDQ6_STRCI</name>
<gene>
    <name evidence="3" type="ORF">SCA03_64210</name>
</gene>
<feature type="compositionally biased region" description="Low complexity" evidence="1">
    <location>
        <begin position="224"/>
        <end position="244"/>
    </location>
</feature>
<protein>
    <recommendedName>
        <fullName evidence="2">CobE/GbiG C-terminal domain-containing protein</fullName>
    </recommendedName>
</protein>
<comment type="caution">
    <text evidence="3">The sequence shown here is derived from an EMBL/GenBank/DDBJ whole genome shotgun (WGS) entry which is preliminary data.</text>
</comment>
<dbReference type="AlphaFoldDB" id="A0A4Y3RDQ6"/>
<evidence type="ECO:0000256" key="1">
    <source>
        <dbReference type="SAM" id="MobiDB-lite"/>
    </source>
</evidence>
<feature type="region of interest" description="Disordered" evidence="1">
    <location>
        <begin position="118"/>
        <end position="244"/>
    </location>
</feature>
<dbReference type="SUPFAM" id="SSF159664">
    <property type="entry name" value="CobE/GbiG C-terminal domain-like"/>
    <property type="match status" value="1"/>
</dbReference>
<evidence type="ECO:0000313" key="3">
    <source>
        <dbReference type="EMBL" id="GEB53870.1"/>
    </source>
</evidence>
<dbReference type="Pfam" id="PF01890">
    <property type="entry name" value="CbiG_C"/>
    <property type="match status" value="1"/>
</dbReference>
<keyword evidence="4" id="KW-1185">Reference proteome</keyword>
<reference evidence="3 4" key="1">
    <citation type="submission" date="2019-06" db="EMBL/GenBank/DDBJ databases">
        <title>Whole genome shotgun sequence of Streptomyces cacaoi subsp. cacaoi NBRC 12748.</title>
        <authorList>
            <person name="Hosoyama A."/>
            <person name="Uohara A."/>
            <person name="Ohji S."/>
            <person name="Ichikawa N."/>
        </authorList>
    </citation>
    <scope>NUCLEOTIDE SEQUENCE [LARGE SCALE GENOMIC DNA]</scope>
    <source>
        <strain evidence="3 4">NBRC 12748</strain>
    </source>
</reference>
<dbReference type="InterPro" id="IPR036518">
    <property type="entry name" value="CobE/GbiG_C_sf"/>
</dbReference>
<dbReference type="GO" id="GO:0009236">
    <property type="term" value="P:cobalamin biosynthetic process"/>
    <property type="evidence" value="ECO:0007669"/>
    <property type="project" value="InterPro"/>
</dbReference>
<accession>A0A4Y3RDQ6</accession>
<feature type="compositionally biased region" description="Basic and acidic residues" evidence="1">
    <location>
        <begin position="168"/>
        <end position="187"/>
    </location>
</feature>
<feature type="compositionally biased region" description="Basic and acidic residues" evidence="1">
    <location>
        <begin position="138"/>
        <end position="161"/>
    </location>
</feature>
<dbReference type="InterPro" id="IPR002750">
    <property type="entry name" value="CobE/GbiG_C"/>
</dbReference>
<dbReference type="PANTHER" id="PTHR37477">
    <property type="entry name" value="COBALT-PRECORRIN-5A HYDROLASE"/>
    <property type="match status" value="1"/>
</dbReference>
<dbReference type="EMBL" id="BJMM01000067">
    <property type="protein sequence ID" value="GEB53870.1"/>
    <property type="molecule type" value="Genomic_DNA"/>
</dbReference>
<dbReference type="Gene3D" id="3.30.420.180">
    <property type="entry name" value="CobE/GbiG C-terminal domain"/>
    <property type="match status" value="1"/>
</dbReference>
<proteinExistence type="predicted"/>
<dbReference type="RefSeq" id="WP_086814852.1">
    <property type="nucleotide sequence ID" value="NZ_BJMM01000067.1"/>
</dbReference>
<sequence>MTGRRTGTGDDGRRAETVAVGVGCCAGVGAPEVLELVRAVLLRAGLPAGQVTLLATVEARSREPGLRAAAATLGVPLRAYPAARLARERVPHPSDFAHATLGTPSVAEAAALLAAAGEETGGGAPPGDRAHGGLVHGETAHGETAHGETAHGRTVRRDDAAHTGPAHTDQRHTAPADTGRARTDPVHGRTVPGRDAVGAGRESGSGGAGRVRLLVGKTRSPVSGGRPARATAAVAAGPGPKEAV</sequence>
<evidence type="ECO:0000259" key="2">
    <source>
        <dbReference type="Pfam" id="PF01890"/>
    </source>
</evidence>